<dbReference type="EMBL" id="HBEJ01012919">
    <property type="protein sequence ID" value="CAD8373674.1"/>
    <property type="molecule type" value="Transcribed_RNA"/>
</dbReference>
<gene>
    <name evidence="1" type="ORF">MPOL1434_LOCUS7581</name>
</gene>
<organism evidence="1">
    <name type="scientific">Minutocellus polymorphus</name>
    <dbReference type="NCBI Taxonomy" id="265543"/>
    <lineage>
        <taxon>Eukaryota</taxon>
        <taxon>Sar</taxon>
        <taxon>Stramenopiles</taxon>
        <taxon>Ochrophyta</taxon>
        <taxon>Bacillariophyta</taxon>
        <taxon>Mediophyceae</taxon>
        <taxon>Cymatosirophycidae</taxon>
        <taxon>Cymatosirales</taxon>
        <taxon>Cymatosiraceae</taxon>
        <taxon>Minutocellus</taxon>
    </lineage>
</organism>
<name>A0A7S0ASY1_9STRA</name>
<evidence type="ECO:0000313" key="1">
    <source>
        <dbReference type="EMBL" id="CAD8373674.1"/>
    </source>
</evidence>
<dbReference type="AlphaFoldDB" id="A0A7S0ASY1"/>
<proteinExistence type="predicted"/>
<protein>
    <submittedName>
        <fullName evidence="1">Uncharacterized protein</fullName>
    </submittedName>
</protein>
<accession>A0A7S0ASY1</accession>
<sequence>MVVSLDNLTCTGCRGPTQKCNRVFLQCGCHFCFRCFIKKQAQNPTMDLACCNQLMKSFDWEREEMPIEQDDGQEVDEAGEAAEGLLETIDLIPSRRKFDAHRTGFRSADPDSLGELAFLLSARFLLPD</sequence>
<reference evidence="1" key="1">
    <citation type="submission" date="2021-01" db="EMBL/GenBank/DDBJ databases">
        <authorList>
            <person name="Corre E."/>
            <person name="Pelletier E."/>
            <person name="Niang G."/>
            <person name="Scheremetjew M."/>
            <person name="Finn R."/>
            <person name="Kale V."/>
            <person name="Holt S."/>
            <person name="Cochrane G."/>
            <person name="Meng A."/>
            <person name="Brown T."/>
            <person name="Cohen L."/>
        </authorList>
    </citation>
    <scope>NUCLEOTIDE SEQUENCE</scope>
    <source>
        <strain evidence="1">CCMP3303</strain>
    </source>
</reference>